<dbReference type="Proteomes" id="UP000283433">
    <property type="component" value="Unassembled WGS sequence"/>
</dbReference>
<proteinExistence type="predicted"/>
<gene>
    <name evidence="2" type="ORF">BCY91_08500</name>
</gene>
<keyword evidence="1" id="KW-0812">Transmembrane</keyword>
<dbReference type="InterPro" id="IPR046125">
    <property type="entry name" value="DUF6122"/>
</dbReference>
<keyword evidence="1" id="KW-0472">Membrane</keyword>
<sequence>MQAVVHYSLHFVFPALVAYVFFRDSWQKTYLIFLATMLVDLDHLLANPIFQPDRCSIGFHPLHSFYVIPFYIALLFCKKPYRLIGIGLMLHIFTDFIDCLMTFAHCHSCMGESILGRMME</sequence>
<feature type="transmembrane region" description="Helical" evidence="1">
    <location>
        <begin position="58"/>
        <end position="76"/>
    </location>
</feature>
<dbReference type="AlphaFoldDB" id="A0A419S4B5"/>
<feature type="transmembrane region" description="Helical" evidence="1">
    <location>
        <begin position="83"/>
        <end position="104"/>
    </location>
</feature>
<evidence type="ECO:0000313" key="2">
    <source>
        <dbReference type="EMBL" id="RKD14500.1"/>
    </source>
</evidence>
<organism evidence="2 3">
    <name type="scientific">Pelobium manganitolerans</name>
    <dbReference type="NCBI Taxonomy" id="1842495"/>
    <lineage>
        <taxon>Bacteria</taxon>
        <taxon>Pseudomonadati</taxon>
        <taxon>Bacteroidota</taxon>
        <taxon>Sphingobacteriia</taxon>
        <taxon>Sphingobacteriales</taxon>
        <taxon>Sphingobacteriaceae</taxon>
        <taxon>Pelobium</taxon>
    </lineage>
</organism>
<keyword evidence="1" id="KW-1133">Transmembrane helix</keyword>
<dbReference type="OrthoDB" id="289051at2"/>
<evidence type="ECO:0008006" key="4">
    <source>
        <dbReference type="Google" id="ProtNLM"/>
    </source>
</evidence>
<dbReference type="EMBL" id="MBTA01000026">
    <property type="protein sequence ID" value="RKD14500.1"/>
    <property type="molecule type" value="Genomic_DNA"/>
</dbReference>
<evidence type="ECO:0000313" key="3">
    <source>
        <dbReference type="Proteomes" id="UP000283433"/>
    </source>
</evidence>
<name>A0A419S4B5_9SPHI</name>
<protein>
    <recommendedName>
        <fullName evidence="4">Metal-dependent hydrolase</fullName>
    </recommendedName>
</protein>
<evidence type="ECO:0000256" key="1">
    <source>
        <dbReference type="SAM" id="Phobius"/>
    </source>
</evidence>
<feature type="transmembrane region" description="Helical" evidence="1">
    <location>
        <begin position="6"/>
        <end position="22"/>
    </location>
</feature>
<accession>A0A419S4B5</accession>
<dbReference type="RefSeq" id="WP_120182506.1">
    <property type="nucleotide sequence ID" value="NZ_MBTA01000026.1"/>
</dbReference>
<dbReference type="Pfam" id="PF19617">
    <property type="entry name" value="DUF6122"/>
    <property type="match status" value="1"/>
</dbReference>
<feature type="transmembrane region" description="Helical" evidence="1">
    <location>
        <begin position="29"/>
        <end position="46"/>
    </location>
</feature>
<reference evidence="2 3" key="1">
    <citation type="submission" date="2016-07" db="EMBL/GenBank/DDBJ databases">
        <title>Genome of Pelobium manganitolerans.</title>
        <authorList>
            <person name="Wu S."/>
            <person name="Wang G."/>
        </authorList>
    </citation>
    <scope>NUCLEOTIDE SEQUENCE [LARGE SCALE GENOMIC DNA]</scope>
    <source>
        <strain evidence="2 3">YS-25</strain>
    </source>
</reference>
<keyword evidence="3" id="KW-1185">Reference proteome</keyword>
<comment type="caution">
    <text evidence="2">The sequence shown here is derived from an EMBL/GenBank/DDBJ whole genome shotgun (WGS) entry which is preliminary data.</text>
</comment>